<dbReference type="InterPro" id="IPR029070">
    <property type="entry name" value="Chitinase_insertion_sf"/>
</dbReference>
<dbReference type="SUPFAM" id="SSF51445">
    <property type="entry name" value="(Trans)glycosidases"/>
    <property type="match status" value="1"/>
</dbReference>
<dbReference type="EMBL" id="JBHMAG010000013">
    <property type="protein sequence ID" value="MFB9753839.1"/>
    <property type="molecule type" value="Genomic_DNA"/>
</dbReference>
<keyword evidence="2" id="KW-0378">Hydrolase</keyword>
<dbReference type="InterPro" id="IPR017853">
    <property type="entry name" value="GH"/>
</dbReference>
<dbReference type="Proteomes" id="UP001589619">
    <property type="component" value="Unassembled WGS sequence"/>
</dbReference>
<accession>A0ABV5VZW0</accession>
<protein>
    <submittedName>
        <fullName evidence="2">Glycosyl hydrolase family 18 protein</fullName>
    </submittedName>
</protein>
<evidence type="ECO:0000313" key="3">
    <source>
        <dbReference type="Proteomes" id="UP001589619"/>
    </source>
</evidence>
<dbReference type="SMART" id="SM00636">
    <property type="entry name" value="Glyco_18"/>
    <property type="match status" value="1"/>
</dbReference>
<sequence length="374" mass="41503">MRLYSPLIPIVLVLGMLAMTNASMSELPVSPTPAVPPAPPPAVHRDGPLEVWAWNGEFAPAVIRKQLPGLTGVDNLIPGWFELVASDGEVYDVADEKLVRDIRKQGMEVTPLVSNKHRKAMTTEFLADPEAVDRFVESLTERFREVGLAGANLDFEGVEPQSRDTYAAFVEKLAKTFRANSLGLTVDVPVTETGELPVWFDAKRIAAAADQVVLMAYDQFYEGSEHTGPVSGMEWTEAGIRQAIAVGVPADKIVLGVPLYTREWQLDKAGKPMSSRPLSMKALDGTLIGYEKVDRKWDSEHGLYRVKYKDGKGSFEVWEENTATVEARYALAREYGLHGVAVWRLGYEPKDFWKKAEAWKTNATRDAHKSRTSP</sequence>
<dbReference type="PROSITE" id="PS51910">
    <property type="entry name" value="GH18_2"/>
    <property type="match status" value="1"/>
</dbReference>
<dbReference type="PANTHER" id="PTHR46066">
    <property type="entry name" value="CHITINASE DOMAIN-CONTAINING PROTEIN 1 FAMILY MEMBER"/>
    <property type="match status" value="1"/>
</dbReference>
<name>A0ABV5VZW0_9BACL</name>
<dbReference type="Gene3D" id="3.10.50.10">
    <property type="match status" value="1"/>
</dbReference>
<comment type="caution">
    <text evidence="2">The sequence shown here is derived from an EMBL/GenBank/DDBJ whole genome shotgun (WGS) entry which is preliminary data.</text>
</comment>
<feature type="domain" description="GH18" evidence="1">
    <location>
        <begin position="43"/>
        <end position="363"/>
    </location>
</feature>
<evidence type="ECO:0000313" key="2">
    <source>
        <dbReference type="EMBL" id="MFB9753839.1"/>
    </source>
</evidence>
<dbReference type="PANTHER" id="PTHR46066:SF2">
    <property type="entry name" value="CHITINASE DOMAIN-CONTAINING PROTEIN 1"/>
    <property type="match status" value="1"/>
</dbReference>
<proteinExistence type="predicted"/>
<dbReference type="Gene3D" id="3.20.20.80">
    <property type="entry name" value="Glycosidases"/>
    <property type="match status" value="1"/>
</dbReference>
<evidence type="ECO:0000259" key="1">
    <source>
        <dbReference type="PROSITE" id="PS51910"/>
    </source>
</evidence>
<reference evidence="2 3" key="1">
    <citation type="submission" date="2024-09" db="EMBL/GenBank/DDBJ databases">
        <authorList>
            <person name="Sun Q."/>
            <person name="Mori K."/>
        </authorList>
    </citation>
    <scope>NUCLEOTIDE SEQUENCE [LARGE SCALE GENOMIC DNA]</scope>
    <source>
        <strain evidence="2 3">JCM 12520</strain>
    </source>
</reference>
<dbReference type="RefSeq" id="WP_344915087.1">
    <property type="nucleotide sequence ID" value="NZ_BAAAYO010000014.1"/>
</dbReference>
<dbReference type="Pfam" id="PF00704">
    <property type="entry name" value="Glyco_hydro_18"/>
    <property type="match status" value="1"/>
</dbReference>
<organism evidence="2 3">
    <name type="scientific">Paenibacillus hodogayensis</name>
    <dbReference type="NCBI Taxonomy" id="279208"/>
    <lineage>
        <taxon>Bacteria</taxon>
        <taxon>Bacillati</taxon>
        <taxon>Bacillota</taxon>
        <taxon>Bacilli</taxon>
        <taxon>Bacillales</taxon>
        <taxon>Paenibacillaceae</taxon>
        <taxon>Paenibacillus</taxon>
    </lineage>
</organism>
<dbReference type="GO" id="GO:0016787">
    <property type="term" value="F:hydrolase activity"/>
    <property type="evidence" value="ECO:0007669"/>
    <property type="project" value="UniProtKB-KW"/>
</dbReference>
<keyword evidence="3" id="KW-1185">Reference proteome</keyword>
<gene>
    <name evidence="2" type="ORF">ACFFNY_19900</name>
</gene>
<dbReference type="InterPro" id="IPR011583">
    <property type="entry name" value="Chitinase_II/V-like_cat"/>
</dbReference>
<dbReference type="InterPro" id="IPR001223">
    <property type="entry name" value="Glyco_hydro18_cat"/>
</dbReference>